<evidence type="ECO:0000313" key="2">
    <source>
        <dbReference type="Proteomes" id="UP001652620"/>
    </source>
</evidence>
<dbReference type="Pfam" id="PF13843">
    <property type="entry name" value="DDE_Tnp_1_7"/>
    <property type="match status" value="1"/>
</dbReference>
<proteinExistence type="predicted"/>
<dbReference type="GeneID" id="125775413"/>
<dbReference type="PANTHER" id="PTHR47055">
    <property type="entry name" value="DDE_TNP_1_7 DOMAIN-CONTAINING PROTEIN"/>
    <property type="match status" value="1"/>
</dbReference>
<evidence type="ECO:0000313" key="3">
    <source>
        <dbReference type="RefSeq" id="XP_049301952.1"/>
    </source>
</evidence>
<dbReference type="Proteomes" id="UP001652620">
    <property type="component" value="Chromosome 1"/>
</dbReference>
<protein>
    <submittedName>
        <fullName evidence="3">PiggyBac transposable element-derived protein 2-like</fullName>
    </submittedName>
</protein>
<organism evidence="2 3">
    <name type="scientific">Bactrocera dorsalis</name>
    <name type="common">Oriental fruit fly</name>
    <name type="synonym">Dacus dorsalis</name>
    <dbReference type="NCBI Taxonomy" id="27457"/>
    <lineage>
        <taxon>Eukaryota</taxon>
        <taxon>Metazoa</taxon>
        <taxon>Ecdysozoa</taxon>
        <taxon>Arthropoda</taxon>
        <taxon>Hexapoda</taxon>
        <taxon>Insecta</taxon>
        <taxon>Pterygota</taxon>
        <taxon>Neoptera</taxon>
        <taxon>Endopterygota</taxon>
        <taxon>Diptera</taxon>
        <taxon>Brachycera</taxon>
        <taxon>Muscomorpha</taxon>
        <taxon>Tephritoidea</taxon>
        <taxon>Tephritidae</taxon>
        <taxon>Bactrocera</taxon>
        <taxon>Bactrocera</taxon>
    </lineage>
</organism>
<reference evidence="3" key="2">
    <citation type="submission" date="2025-08" db="UniProtKB">
        <authorList>
            <consortium name="RefSeq"/>
        </authorList>
    </citation>
    <scope>IDENTIFICATION</scope>
    <source>
        <tissue evidence="3">Adult</tissue>
    </source>
</reference>
<reference evidence="2" key="1">
    <citation type="submission" date="2025-05" db="UniProtKB">
        <authorList>
            <consortium name="RefSeq"/>
        </authorList>
    </citation>
    <scope>NUCLEOTIDE SEQUENCE [LARGE SCALE GENOMIC DNA]</scope>
</reference>
<gene>
    <name evidence="3" type="primary">LOC125775413</name>
</gene>
<name>A0ABM3IY96_BACDO</name>
<dbReference type="InterPro" id="IPR052638">
    <property type="entry name" value="PiggyBac_TE-derived"/>
</dbReference>
<accession>A0ABM3IY96</accession>
<feature type="domain" description="PiggyBac transposable element-derived protein" evidence="1">
    <location>
        <begin position="145"/>
        <end position="299"/>
    </location>
</feature>
<dbReference type="InterPro" id="IPR029526">
    <property type="entry name" value="PGBD"/>
</dbReference>
<evidence type="ECO:0000259" key="1">
    <source>
        <dbReference type="Pfam" id="PF13843"/>
    </source>
</evidence>
<dbReference type="RefSeq" id="XP_049301952.1">
    <property type="nucleotide sequence ID" value="XM_049445995.1"/>
</dbReference>
<keyword evidence="2" id="KW-1185">Reference proteome</keyword>
<dbReference type="PANTHER" id="PTHR47055:SF2">
    <property type="entry name" value="PIGGYBAC TRANSPOSABLE ELEMENT-DERIVED PROTEIN 2-RELATED"/>
    <property type="match status" value="1"/>
</dbReference>
<sequence>MAILNEPSSDDEEDQAVLNATDVDVVYILQPHVECMTDEEDLDDDRINLNDNNDDFLNEIAGHVELQYSLEGENIQDVGNELSETKNPSTSNAHGNVMIIGGFKRNSDFAVPVWRKPRNFEYSRTPINIEAFKMEEIFSEIGSKSPYDIFSLYFDKLIIAEITHFTNEYANQHNAAINVTPVEIRRFIGILYISGYHTLPHIDHYWSVRPDMGIPIVKQALSRNRFKIIKRFLHLADNTDLNTIDRFAKVRPLIDALNTKFMQFGVFSHILAVDEQMIPYFGRHSCKMFIKGKPIRFGQFFDNFFSSYHLMCLLNERRFFATGTIRENRMAKSPLRNLKKEKRGDCTVER</sequence>